<evidence type="ECO:0000313" key="3">
    <source>
        <dbReference type="Proteomes" id="UP000746747"/>
    </source>
</evidence>
<dbReference type="GO" id="GO:0016020">
    <property type="term" value="C:membrane"/>
    <property type="evidence" value="ECO:0007669"/>
    <property type="project" value="InterPro"/>
</dbReference>
<comment type="caution">
    <text evidence="2">The sequence shown here is derived from an EMBL/GenBank/DDBJ whole genome shotgun (WGS) entry which is preliminary data.</text>
</comment>
<name>A0A8J2MDR1_9BILA</name>
<feature type="transmembrane region" description="Helical" evidence="1">
    <location>
        <begin position="277"/>
        <end position="295"/>
    </location>
</feature>
<dbReference type="PANTHER" id="PTHR23516:SF23">
    <property type="entry name" value="MOLYBDATE-ANION TRANSPORTER"/>
    <property type="match status" value="1"/>
</dbReference>
<keyword evidence="3" id="KW-1185">Reference proteome</keyword>
<dbReference type="EMBL" id="CAKAEH010001814">
    <property type="protein sequence ID" value="CAG9539607.1"/>
    <property type="molecule type" value="Genomic_DNA"/>
</dbReference>
<evidence type="ECO:0008006" key="4">
    <source>
        <dbReference type="Google" id="ProtNLM"/>
    </source>
</evidence>
<dbReference type="Proteomes" id="UP000746747">
    <property type="component" value="Unassembled WGS sequence"/>
</dbReference>
<feature type="transmembrane region" description="Helical" evidence="1">
    <location>
        <begin position="41"/>
        <end position="62"/>
    </location>
</feature>
<feature type="transmembrane region" description="Helical" evidence="1">
    <location>
        <begin position="74"/>
        <end position="91"/>
    </location>
</feature>
<feature type="transmembrane region" description="Helical" evidence="1">
    <location>
        <begin position="6"/>
        <end position="21"/>
    </location>
</feature>
<keyword evidence="1" id="KW-0472">Membrane</keyword>
<feature type="transmembrane region" description="Helical" evidence="1">
    <location>
        <begin position="189"/>
        <end position="214"/>
    </location>
</feature>
<dbReference type="Pfam" id="PF05631">
    <property type="entry name" value="MFS_5"/>
    <property type="match status" value="1"/>
</dbReference>
<feature type="transmembrane region" description="Helical" evidence="1">
    <location>
        <begin position="331"/>
        <end position="353"/>
    </location>
</feature>
<dbReference type="CDD" id="cd17487">
    <property type="entry name" value="MFS_MFSD5_like"/>
    <property type="match status" value="1"/>
</dbReference>
<reference evidence="2" key="1">
    <citation type="submission" date="2021-09" db="EMBL/GenBank/DDBJ databases">
        <authorList>
            <consortium name="Pathogen Informatics"/>
        </authorList>
    </citation>
    <scope>NUCLEOTIDE SEQUENCE</scope>
</reference>
<evidence type="ECO:0000256" key="1">
    <source>
        <dbReference type="SAM" id="Phobius"/>
    </source>
</evidence>
<dbReference type="PANTHER" id="PTHR23516">
    <property type="entry name" value="SAM (S-ADENOSYL METHIONINE) TRANSPORTER"/>
    <property type="match status" value="1"/>
</dbReference>
<gene>
    <name evidence="2" type="ORF">CJOHNSTONI_LOCUS9192</name>
</gene>
<feature type="transmembrane region" description="Helical" evidence="1">
    <location>
        <begin position="307"/>
        <end position="325"/>
    </location>
</feature>
<protein>
    <recommendedName>
        <fullName evidence="4">Major facilitator superfamily domain-containing protein 5</fullName>
    </recommendedName>
</protein>
<dbReference type="InterPro" id="IPR036259">
    <property type="entry name" value="MFS_trans_sf"/>
</dbReference>
<dbReference type="Gene3D" id="1.20.1250.20">
    <property type="entry name" value="MFS general substrate transporter like domains"/>
    <property type="match status" value="1"/>
</dbReference>
<feature type="transmembrane region" description="Helical" evidence="1">
    <location>
        <begin position="130"/>
        <end position="148"/>
    </location>
</feature>
<keyword evidence="1" id="KW-1133">Transmembrane helix</keyword>
<feature type="transmembrane region" description="Helical" evidence="1">
    <location>
        <begin position="365"/>
        <end position="384"/>
    </location>
</feature>
<accession>A0A8J2MDR1</accession>
<keyword evidence="1" id="KW-0812">Transmembrane</keyword>
<organism evidence="2 3">
    <name type="scientific">Cercopithifilaria johnstoni</name>
    <dbReference type="NCBI Taxonomy" id="2874296"/>
    <lineage>
        <taxon>Eukaryota</taxon>
        <taxon>Metazoa</taxon>
        <taxon>Ecdysozoa</taxon>
        <taxon>Nematoda</taxon>
        <taxon>Chromadorea</taxon>
        <taxon>Rhabditida</taxon>
        <taxon>Spirurina</taxon>
        <taxon>Spiruromorpha</taxon>
        <taxon>Filarioidea</taxon>
        <taxon>Onchocercidae</taxon>
        <taxon>Cercopithifilaria</taxon>
    </lineage>
</organism>
<feature type="transmembrane region" description="Helical" evidence="1">
    <location>
        <begin position="243"/>
        <end position="265"/>
    </location>
</feature>
<feature type="transmembrane region" description="Helical" evidence="1">
    <location>
        <begin position="160"/>
        <end position="183"/>
    </location>
</feature>
<sequence>MFFEWSFCVLVVICIIQYFYTRSKSVTDENRIFQQFQCRYLLIYLLAAAGDWLQGPYIYVLYDSYGMTKHAIELLFMSSFASSLIFGTFIASAADKYGRRLSCLLYAVLYATACVTMHFTNFWILIIGRVFGGIATSILYSAFESWLLCEHSKHGFSPDLLKIIFSNAALGNSIIAIISGLVAQYSVDAFGYVIPFDISIAVLVMMTICVIGCWTENYGCEKTALSLQFMDACSAMRNDWRTICLALIQSLFEGTLCLFILQWTPTLSDANNGVIKHGYIFASFMVAIMIGSMTFKLFSKYHRPESFMRFVLAVSVLCLATPIIWPNHAMAIFAAFVFFEICVGIFWPSTGFMRGVYIAESTRATLMNFCRIPLNAIVIIILLQNLSRQKIFQCCVIFLTFATVAQQYLYRITTDDGKEEAKLSVMNTPITTEKIAVSAPTNPLNGLSLISITNQ</sequence>
<dbReference type="SUPFAM" id="SSF103473">
    <property type="entry name" value="MFS general substrate transporter"/>
    <property type="match status" value="1"/>
</dbReference>
<proteinExistence type="predicted"/>
<dbReference type="OrthoDB" id="263957at2759"/>
<evidence type="ECO:0000313" key="2">
    <source>
        <dbReference type="EMBL" id="CAG9539607.1"/>
    </source>
</evidence>
<dbReference type="InterPro" id="IPR008509">
    <property type="entry name" value="MOT2/MFSD5"/>
</dbReference>
<dbReference type="AlphaFoldDB" id="A0A8J2MDR1"/>
<feature type="transmembrane region" description="Helical" evidence="1">
    <location>
        <begin position="103"/>
        <end position="124"/>
    </location>
</feature>
<dbReference type="GO" id="GO:0015098">
    <property type="term" value="F:molybdate ion transmembrane transporter activity"/>
    <property type="evidence" value="ECO:0007669"/>
    <property type="project" value="InterPro"/>
</dbReference>